<evidence type="ECO:0000313" key="3">
    <source>
        <dbReference type="Proteomes" id="UP000799440"/>
    </source>
</evidence>
<dbReference type="EMBL" id="MU006606">
    <property type="protein sequence ID" value="KAF2742639.1"/>
    <property type="molecule type" value="Genomic_DNA"/>
</dbReference>
<name>A0A6A6UY08_9PLEO</name>
<dbReference type="OrthoDB" id="39659at2759"/>
<sequence>MDRLHAIEAALEQVILDPKYHDILTLVKGIRNGVVYGAKVRFPHALVMIFLFRSGTFRQKTLAVLRATRQHARNLGFFALVYKSSMLLLRHTSPTHKERRWDSFIAGLLGGYIVFARDIHNPVSQQIVIYVFARVCLALAKLAVQPKGVRHHHQRHHTHNPVTGGGTGGGGGLGVIRNEKLRRMVVRNGWPAFASLSWAAVMYVFRWHPETVQSSLRSSMSYIYVQSDHWDSLRTLVWHNK</sequence>
<dbReference type="PIRSF" id="PIRSF013674">
    <property type="entry name" value="PXMP4"/>
    <property type="match status" value="1"/>
</dbReference>
<evidence type="ECO:0000313" key="2">
    <source>
        <dbReference type="EMBL" id="KAF2742639.1"/>
    </source>
</evidence>
<dbReference type="PANTHER" id="PTHR15460">
    <property type="entry name" value="PEROXISOMAL MEMBRANE PROTEIN 4"/>
    <property type="match status" value="1"/>
</dbReference>
<organism evidence="2 3">
    <name type="scientific">Sporormia fimetaria CBS 119925</name>
    <dbReference type="NCBI Taxonomy" id="1340428"/>
    <lineage>
        <taxon>Eukaryota</taxon>
        <taxon>Fungi</taxon>
        <taxon>Dikarya</taxon>
        <taxon>Ascomycota</taxon>
        <taxon>Pezizomycotina</taxon>
        <taxon>Dothideomycetes</taxon>
        <taxon>Pleosporomycetidae</taxon>
        <taxon>Pleosporales</taxon>
        <taxon>Sporormiaceae</taxon>
        <taxon>Sporormia</taxon>
    </lineage>
</organism>
<feature type="region of interest" description="Disordered" evidence="1">
    <location>
        <begin position="151"/>
        <end position="171"/>
    </location>
</feature>
<evidence type="ECO:0000256" key="1">
    <source>
        <dbReference type="SAM" id="MobiDB-lite"/>
    </source>
</evidence>
<keyword evidence="3" id="KW-1185">Reference proteome</keyword>
<gene>
    <name evidence="2" type="ORF">M011DRAFT_472102</name>
</gene>
<dbReference type="PANTHER" id="PTHR15460:SF3">
    <property type="entry name" value="PEROXISOMAL MEMBRANE PROTEIN 4"/>
    <property type="match status" value="1"/>
</dbReference>
<protein>
    <submittedName>
        <fullName evidence="2">Peroxisomal membrane protein 4</fullName>
    </submittedName>
</protein>
<reference evidence="2" key="1">
    <citation type="journal article" date="2020" name="Stud. Mycol.">
        <title>101 Dothideomycetes genomes: a test case for predicting lifestyles and emergence of pathogens.</title>
        <authorList>
            <person name="Haridas S."/>
            <person name="Albert R."/>
            <person name="Binder M."/>
            <person name="Bloem J."/>
            <person name="Labutti K."/>
            <person name="Salamov A."/>
            <person name="Andreopoulos B."/>
            <person name="Baker S."/>
            <person name="Barry K."/>
            <person name="Bills G."/>
            <person name="Bluhm B."/>
            <person name="Cannon C."/>
            <person name="Castanera R."/>
            <person name="Culley D."/>
            <person name="Daum C."/>
            <person name="Ezra D."/>
            <person name="Gonzalez J."/>
            <person name="Henrissat B."/>
            <person name="Kuo A."/>
            <person name="Liang C."/>
            <person name="Lipzen A."/>
            <person name="Lutzoni F."/>
            <person name="Magnuson J."/>
            <person name="Mondo S."/>
            <person name="Nolan M."/>
            <person name="Ohm R."/>
            <person name="Pangilinan J."/>
            <person name="Park H.-J."/>
            <person name="Ramirez L."/>
            <person name="Alfaro M."/>
            <person name="Sun H."/>
            <person name="Tritt A."/>
            <person name="Yoshinaga Y."/>
            <person name="Zwiers L.-H."/>
            <person name="Turgeon B."/>
            <person name="Goodwin S."/>
            <person name="Spatafora J."/>
            <person name="Crous P."/>
            <person name="Grigoriev I."/>
        </authorList>
    </citation>
    <scope>NUCLEOTIDE SEQUENCE</scope>
    <source>
        <strain evidence="2">CBS 119925</strain>
    </source>
</reference>
<dbReference type="Proteomes" id="UP000799440">
    <property type="component" value="Unassembled WGS sequence"/>
</dbReference>
<accession>A0A6A6UY08</accession>
<dbReference type="InterPro" id="IPR019531">
    <property type="entry name" value="Pmp4"/>
</dbReference>
<proteinExistence type="predicted"/>
<dbReference type="AlphaFoldDB" id="A0A6A6UY08"/>
<dbReference type="GO" id="GO:0005778">
    <property type="term" value="C:peroxisomal membrane"/>
    <property type="evidence" value="ECO:0007669"/>
    <property type="project" value="TreeGrafter"/>
</dbReference>
<dbReference type="Pfam" id="PF02466">
    <property type="entry name" value="Tim17"/>
    <property type="match status" value="1"/>
</dbReference>